<dbReference type="PANTHER" id="PTHR23354:SF62">
    <property type="entry name" value="MUSTARD, ISOFORM V"/>
    <property type="match status" value="1"/>
</dbReference>
<feature type="region of interest" description="Disordered" evidence="5">
    <location>
        <begin position="101"/>
        <end position="138"/>
    </location>
</feature>
<dbReference type="RefSeq" id="XP_055871698.1">
    <property type="nucleotide sequence ID" value="XM_056015723.1"/>
</dbReference>
<proteinExistence type="inferred from homology"/>
<evidence type="ECO:0000256" key="4">
    <source>
        <dbReference type="ARBA" id="ARBA00040604"/>
    </source>
</evidence>
<accession>A0A9W2Z9P9</accession>
<feature type="region of interest" description="Disordered" evidence="5">
    <location>
        <begin position="556"/>
        <end position="838"/>
    </location>
</feature>
<dbReference type="Pfam" id="PF07534">
    <property type="entry name" value="TLD"/>
    <property type="match status" value="1"/>
</dbReference>
<gene>
    <name evidence="9 10 11 12" type="primary">LOC106055549</name>
</gene>
<evidence type="ECO:0000313" key="11">
    <source>
        <dbReference type="RefSeq" id="XP_055871699.1"/>
    </source>
</evidence>
<dbReference type="PROSITE" id="PS51782">
    <property type="entry name" value="LYSM"/>
    <property type="match status" value="1"/>
</dbReference>
<name>A0A9W2Z9P9_BIOGL</name>
<comment type="subcellular location">
    <subcellularLocation>
        <location evidence="1">Mitochondrion</location>
    </subcellularLocation>
</comment>
<feature type="compositionally biased region" description="Polar residues" evidence="5">
    <location>
        <begin position="649"/>
        <end position="672"/>
    </location>
</feature>
<feature type="region of interest" description="Disordered" evidence="5">
    <location>
        <begin position="851"/>
        <end position="917"/>
    </location>
</feature>
<dbReference type="Pfam" id="PF01476">
    <property type="entry name" value="LysM"/>
    <property type="match status" value="1"/>
</dbReference>
<dbReference type="Proteomes" id="UP001165740">
    <property type="component" value="Chromosome 17"/>
</dbReference>
<evidence type="ECO:0000259" key="7">
    <source>
        <dbReference type="PROSITE" id="PS51886"/>
    </source>
</evidence>
<feature type="compositionally biased region" description="Pro residues" evidence="5">
    <location>
        <begin position="393"/>
        <end position="405"/>
    </location>
</feature>
<dbReference type="Gene3D" id="3.10.350.10">
    <property type="entry name" value="LysM domain"/>
    <property type="match status" value="1"/>
</dbReference>
<evidence type="ECO:0000259" key="6">
    <source>
        <dbReference type="PROSITE" id="PS51782"/>
    </source>
</evidence>
<dbReference type="SMART" id="SM00584">
    <property type="entry name" value="TLDc"/>
    <property type="match status" value="1"/>
</dbReference>
<dbReference type="CDD" id="cd00118">
    <property type="entry name" value="LysM"/>
    <property type="match status" value="1"/>
</dbReference>
<dbReference type="GeneID" id="106055549"/>
<dbReference type="PANTHER" id="PTHR23354">
    <property type="entry name" value="NUCLEOLAR PROTEIN 7/ESTROGEN RECEPTOR COACTIVATOR-RELATED"/>
    <property type="match status" value="1"/>
</dbReference>
<feature type="domain" description="LysM" evidence="6">
    <location>
        <begin position="347"/>
        <end position="390"/>
    </location>
</feature>
<feature type="compositionally biased region" description="Polar residues" evidence="5">
    <location>
        <begin position="725"/>
        <end position="739"/>
    </location>
</feature>
<dbReference type="GO" id="GO:0006979">
    <property type="term" value="P:response to oxidative stress"/>
    <property type="evidence" value="ECO:0007669"/>
    <property type="project" value="TreeGrafter"/>
</dbReference>
<evidence type="ECO:0000313" key="10">
    <source>
        <dbReference type="RefSeq" id="XP_055871698.1"/>
    </source>
</evidence>
<evidence type="ECO:0000256" key="1">
    <source>
        <dbReference type="ARBA" id="ARBA00004173"/>
    </source>
</evidence>
<comment type="similarity">
    <text evidence="2">Belongs to the OXR1 family.</text>
</comment>
<feature type="compositionally biased region" description="Polar residues" evidence="5">
    <location>
        <begin position="213"/>
        <end position="223"/>
    </location>
</feature>
<feature type="compositionally biased region" description="Polar residues" evidence="5">
    <location>
        <begin position="857"/>
        <end position="880"/>
    </location>
</feature>
<keyword evidence="8" id="KW-1185">Reference proteome</keyword>
<evidence type="ECO:0000313" key="9">
    <source>
        <dbReference type="RefSeq" id="XP_055871697.1"/>
    </source>
</evidence>
<evidence type="ECO:0000313" key="12">
    <source>
        <dbReference type="RefSeq" id="XP_055871700.1"/>
    </source>
</evidence>
<organism evidence="8 9">
    <name type="scientific">Biomphalaria glabrata</name>
    <name type="common">Bloodfluke planorb</name>
    <name type="synonym">Freshwater snail</name>
    <dbReference type="NCBI Taxonomy" id="6526"/>
    <lineage>
        <taxon>Eukaryota</taxon>
        <taxon>Metazoa</taxon>
        <taxon>Spiralia</taxon>
        <taxon>Lophotrochozoa</taxon>
        <taxon>Mollusca</taxon>
        <taxon>Gastropoda</taxon>
        <taxon>Heterobranchia</taxon>
        <taxon>Euthyneura</taxon>
        <taxon>Panpulmonata</taxon>
        <taxon>Hygrophila</taxon>
        <taxon>Lymnaeoidea</taxon>
        <taxon>Planorbidae</taxon>
        <taxon>Biomphalaria</taxon>
    </lineage>
</organism>
<dbReference type="RefSeq" id="XP_055871699.1">
    <property type="nucleotide sequence ID" value="XM_056015724.1"/>
</dbReference>
<keyword evidence="3" id="KW-0496">Mitochondrion</keyword>
<dbReference type="PROSITE" id="PS51886">
    <property type="entry name" value="TLDC"/>
    <property type="match status" value="1"/>
</dbReference>
<dbReference type="OMA" id="SDTQAAF"/>
<protein>
    <recommendedName>
        <fullName evidence="4">Oxidation resistance protein 1</fullName>
    </recommendedName>
</protein>
<feature type="compositionally biased region" description="Basic residues" evidence="5">
    <location>
        <begin position="113"/>
        <end position="138"/>
    </location>
</feature>
<feature type="compositionally biased region" description="Basic residues" evidence="5">
    <location>
        <begin position="172"/>
        <end position="182"/>
    </location>
</feature>
<dbReference type="OrthoDB" id="26679at2759"/>
<dbReference type="RefSeq" id="XP_055871697.1">
    <property type="nucleotide sequence ID" value="XM_056015722.1"/>
</dbReference>
<dbReference type="GO" id="GO:0005739">
    <property type="term" value="C:mitochondrion"/>
    <property type="evidence" value="ECO:0007669"/>
    <property type="project" value="UniProtKB-SubCell"/>
</dbReference>
<feature type="compositionally biased region" description="Basic and acidic residues" evidence="5">
    <location>
        <begin position="556"/>
        <end position="565"/>
    </location>
</feature>
<feature type="compositionally biased region" description="Polar residues" evidence="5">
    <location>
        <begin position="813"/>
        <end position="836"/>
    </location>
</feature>
<feature type="region of interest" description="Disordered" evidence="5">
    <location>
        <begin position="172"/>
        <end position="238"/>
    </location>
</feature>
<feature type="region of interest" description="Disordered" evidence="5">
    <location>
        <begin position="389"/>
        <end position="464"/>
    </location>
</feature>
<dbReference type="RefSeq" id="XP_055871700.1">
    <property type="nucleotide sequence ID" value="XM_056015725.1"/>
</dbReference>
<feature type="domain" description="TLDc" evidence="7">
    <location>
        <begin position="1157"/>
        <end position="1320"/>
    </location>
</feature>
<evidence type="ECO:0000256" key="5">
    <source>
        <dbReference type="SAM" id="MobiDB-lite"/>
    </source>
</evidence>
<feature type="compositionally biased region" description="Polar residues" evidence="5">
    <location>
        <begin position="447"/>
        <end position="456"/>
    </location>
</feature>
<evidence type="ECO:0000313" key="8">
    <source>
        <dbReference type="Proteomes" id="UP001165740"/>
    </source>
</evidence>
<dbReference type="SUPFAM" id="SSF54106">
    <property type="entry name" value="LysM domain"/>
    <property type="match status" value="1"/>
</dbReference>
<reference evidence="9 10" key="1">
    <citation type="submission" date="2025-04" db="UniProtKB">
        <authorList>
            <consortium name="RefSeq"/>
        </authorList>
    </citation>
    <scope>IDENTIFICATION</scope>
</reference>
<dbReference type="InterPro" id="IPR018392">
    <property type="entry name" value="LysM"/>
</dbReference>
<dbReference type="SMART" id="SM00257">
    <property type="entry name" value="LysM"/>
    <property type="match status" value="1"/>
</dbReference>
<dbReference type="InterPro" id="IPR006571">
    <property type="entry name" value="TLDc_dom"/>
</dbReference>
<dbReference type="InterPro" id="IPR036779">
    <property type="entry name" value="LysM_dom_sf"/>
</dbReference>
<feature type="compositionally biased region" description="Polar residues" evidence="5">
    <location>
        <begin position="903"/>
        <end position="917"/>
    </location>
</feature>
<evidence type="ECO:0000256" key="2">
    <source>
        <dbReference type="ARBA" id="ARBA00009540"/>
    </source>
</evidence>
<evidence type="ECO:0000256" key="3">
    <source>
        <dbReference type="ARBA" id="ARBA00023128"/>
    </source>
</evidence>
<dbReference type="GO" id="GO:0005634">
    <property type="term" value="C:nucleus"/>
    <property type="evidence" value="ECO:0007669"/>
    <property type="project" value="TreeGrafter"/>
</dbReference>
<sequence>MAFSAKQKNDLLIDFDLAPPNVTVDTPLVTSNNPFVEVGVSLHANAPSRPVIIVSAPNSTPGELGETLFESSTDVQDYHALVQSSADALKANSQAIESLASKLESSEIEPGVSHHHHFEHHHHHHHHQEHHPQKHHGQPHVVIKRPGYETLNEGQIAMDGFFDLSHIFASYRHQKKPKHDKNKKSTDGRFRSGSVDADKSQNFNLGLEETGARSRSYSSTDSENGSKRDNYAYASPRHPSNEKVWTIASPFSPPLTSGPPLNGASTKQTPGFLSELSLKSTPVPVDAGTSPTSRPLAGSLKDISPMSANELHDSVLSALSQSDGFDSGYKASLEKKVSNKQKPKGTIEYQVKDGDTLVKIGAHFDVTPSELIKINRLVSRTVFVGQTLFIPDPSEPPSPPSPPPDTRPKVDVPLPSLKDGPMPSIPGHAVPVSNQLRSESFEEKISSPKSRLPEQTSQEETDRECMQKFVKGPARRVMEEEEDDNSSSNHEGIIIKGTLLVTPNAIMFDPDASDLAVVSSKDASKFGMVVYMDEIKSVALFHDFSPRMFWRQPKEIRAHSPKPEPYRPAVEGQADEELEQDNRSASPMMQADSRPAPDGASVAGDTGQSRPTPYGEDTDKDDQGAFKTGRTSEELEEMADLSREHHDSPPQQGRASEEVANTMTQSPDSNVHSPLVKQMSRSSELEVSEMALLQDSPDGIGETRDFGPHMGRSSSEVHRHTSSSLGRVSDSSPGDTTGRSFFAEPGDSAGDSLGTPTQGFSPLHFTDRSPKSVLAHPKPVPGQPALHLSQSSGQYSDLKAQKILEDPEAVVNVPQTGTADSSLDSGSGHHTGQQSLAEDIAKLALEDYSKSGLSGEGSIQNSLESSHSNIDGETKPSMSKSPHLLVDTKLGADNSAKADDPSKSTATTGSASNSPLSTFSPLRAQAQLSNIFSYTSSFIQNIHKTYKSSAPALSALTAKEIGRMRAKSSPVFPSGGLQLRSGFTKEDMEKILGPDPKDYLHPTDSPHFEQPPLYLQIRPGIKKTSEFRQPRAFDHRNHKLLEEYWLIVPREMGDKLYTFLMEWQPEMYGDQEETGEREKFFFDLKEVKGLIKPLKKTSSFREEKSVDDEASSEEKEVEKSWEILSKEEVYCAEKSQGLHKEDTIDESSLPELIGQTQFIEPFHILSLVRSLPRNMTVGYNWELTYATHKHGYSLQNLYQKMENVDDSPTILFIRDSNKCVFGAFMSHLMKPSDTFYGSGSTFLFTFYPQFRKFLWQGDNQFFMYGTKDSFAIGSGEGLFGLWLDGDLNKGRSHECSTFHNDVLSKEEDFVIIDLEVWRFVDSSM</sequence>